<evidence type="ECO:0000256" key="7">
    <source>
        <dbReference type="SAM" id="MobiDB-lite"/>
    </source>
</evidence>
<feature type="region of interest" description="Disordered" evidence="7">
    <location>
        <begin position="1"/>
        <end position="49"/>
    </location>
</feature>
<keyword evidence="5 8" id="KW-1133">Transmembrane helix</keyword>
<comment type="subcellular location">
    <subcellularLocation>
        <location evidence="1">Cell membrane</location>
        <topology evidence="1">Multi-pass membrane protein</topology>
    </subcellularLocation>
</comment>
<keyword evidence="6 8" id="KW-0472">Membrane</keyword>
<dbReference type="CDD" id="cd06173">
    <property type="entry name" value="MFS_MefA_like"/>
    <property type="match status" value="1"/>
</dbReference>
<keyword evidence="3" id="KW-1003">Cell membrane</keyword>
<proteinExistence type="predicted"/>
<feature type="transmembrane region" description="Helical" evidence="8">
    <location>
        <begin position="433"/>
        <end position="452"/>
    </location>
</feature>
<organism evidence="10 11">
    <name type="scientific">Streptomyces iconiensis</name>
    <dbReference type="NCBI Taxonomy" id="1384038"/>
    <lineage>
        <taxon>Bacteria</taxon>
        <taxon>Bacillati</taxon>
        <taxon>Actinomycetota</taxon>
        <taxon>Actinomycetes</taxon>
        <taxon>Kitasatosporales</taxon>
        <taxon>Streptomycetaceae</taxon>
        <taxon>Streptomyces</taxon>
    </lineage>
</organism>
<feature type="region of interest" description="Disordered" evidence="7">
    <location>
        <begin position="245"/>
        <end position="266"/>
    </location>
</feature>
<feature type="transmembrane region" description="Helical" evidence="8">
    <location>
        <begin position="122"/>
        <end position="144"/>
    </location>
</feature>
<dbReference type="InterPro" id="IPR020846">
    <property type="entry name" value="MFS_dom"/>
</dbReference>
<evidence type="ECO:0000313" key="10">
    <source>
        <dbReference type="EMBL" id="MDJ1136345.1"/>
    </source>
</evidence>
<dbReference type="Pfam" id="PF05977">
    <property type="entry name" value="MFS_3"/>
    <property type="match status" value="1"/>
</dbReference>
<sequence>MTSAPAPPEAAPPVERPSRGRSLPRIPSPRRTKTAGPEGTPRDKEDRTPWRALRHRSLRWWSVANFVSNTGTWMQLTVQNLLVLQISGSAAATGLSLSVQAAPGLLLGLAGGAVVDAWPRKLTAAVSQAVLGLVAFVTAALVAFDMLNMPVLMVLAAVTGLIATVDGPATSLLGNDLVPTKDVPSAIALGSLVHSAGRLTGAALAGVVVGVFGMAVAYGANGLSFLFVAAVIPFLKLAVKEENRPAPADPATSDGKPSSRKRAQRGTAREGIAFFVQRPRLVALAVITGVSAIFGRNYSLTLAVLVTGPLASGQEAFGTVSTILAGGGIAGAILAGRLQKPSVRLVGTLAATGALLQVAAGFSPSLFLLMLLVAPMAVLESISDTAGTTILQTDPPPEMRGRVLGVWRSASTGWGLAGPALIGVLMEVVGPRGTLAAGGVLIALVVVAGRVLHTTRNRALPEPVPAPAT</sequence>
<keyword evidence="2" id="KW-0813">Transport</keyword>
<accession>A0ABT7A4U1</accession>
<dbReference type="PROSITE" id="PS50850">
    <property type="entry name" value="MFS"/>
    <property type="match status" value="1"/>
</dbReference>
<evidence type="ECO:0000256" key="1">
    <source>
        <dbReference type="ARBA" id="ARBA00004651"/>
    </source>
</evidence>
<feature type="transmembrane region" description="Helical" evidence="8">
    <location>
        <begin position="316"/>
        <end position="336"/>
    </location>
</feature>
<protein>
    <submittedName>
        <fullName evidence="10">MFS transporter</fullName>
    </submittedName>
</protein>
<comment type="caution">
    <text evidence="10">The sequence shown here is derived from an EMBL/GenBank/DDBJ whole genome shotgun (WGS) entry which is preliminary data.</text>
</comment>
<evidence type="ECO:0000256" key="5">
    <source>
        <dbReference type="ARBA" id="ARBA00022989"/>
    </source>
</evidence>
<dbReference type="RefSeq" id="WP_274038723.1">
    <property type="nucleotide sequence ID" value="NZ_JANCPR020000039.1"/>
</dbReference>
<keyword evidence="4 8" id="KW-0812">Transmembrane</keyword>
<evidence type="ECO:0000256" key="4">
    <source>
        <dbReference type="ARBA" id="ARBA00022692"/>
    </source>
</evidence>
<evidence type="ECO:0000256" key="8">
    <source>
        <dbReference type="SAM" id="Phobius"/>
    </source>
</evidence>
<dbReference type="SUPFAM" id="SSF103473">
    <property type="entry name" value="MFS general substrate transporter"/>
    <property type="match status" value="1"/>
</dbReference>
<dbReference type="PANTHER" id="PTHR23513">
    <property type="entry name" value="INTEGRAL MEMBRANE EFFLUX PROTEIN-RELATED"/>
    <property type="match status" value="1"/>
</dbReference>
<dbReference type="Proteomes" id="UP001214441">
    <property type="component" value="Unassembled WGS sequence"/>
</dbReference>
<evidence type="ECO:0000256" key="6">
    <source>
        <dbReference type="ARBA" id="ARBA00023136"/>
    </source>
</evidence>
<gene>
    <name evidence="10" type="ORF">NMN56_031230</name>
</gene>
<evidence type="ECO:0000259" key="9">
    <source>
        <dbReference type="PROSITE" id="PS50850"/>
    </source>
</evidence>
<dbReference type="InterPro" id="IPR036259">
    <property type="entry name" value="MFS_trans_sf"/>
</dbReference>
<feature type="transmembrane region" description="Helical" evidence="8">
    <location>
        <begin position="348"/>
        <end position="374"/>
    </location>
</feature>
<feature type="compositionally biased region" description="Basic and acidic residues" evidence="7">
    <location>
        <begin position="40"/>
        <end position="49"/>
    </location>
</feature>
<feature type="transmembrane region" description="Helical" evidence="8">
    <location>
        <begin position="281"/>
        <end position="304"/>
    </location>
</feature>
<evidence type="ECO:0000256" key="2">
    <source>
        <dbReference type="ARBA" id="ARBA00022448"/>
    </source>
</evidence>
<dbReference type="Gene3D" id="1.20.1250.20">
    <property type="entry name" value="MFS general substrate transporter like domains"/>
    <property type="match status" value="1"/>
</dbReference>
<dbReference type="InterPro" id="IPR010290">
    <property type="entry name" value="TM_effector"/>
</dbReference>
<name>A0ABT7A4U1_9ACTN</name>
<feature type="domain" description="Major facilitator superfamily (MFS) profile" evidence="9">
    <location>
        <begin position="57"/>
        <end position="456"/>
    </location>
</feature>
<feature type="transmembrane region" description="Helical" evidence="8">
    <location>
        <begin position="151"/>
        <end position="173"/>
    </location>
</feature>
<feature type="compositionally biased region" description="Pro residues" evidence="7">
    <location>
        <begin position="1"/>
        <end position="15"/>
    </location>
</feature>
<feature type="transmembrane region" description="Helical" evidence="8">
    <location>
        <begin position="81"/>
        <end position="102"/>
    </location>
</feature>
<evidence type="ECO:0000256" key="3">
    <source>
        <dbReference type="ARBA" id="ARBA00022475"/>
    </source>
</evidence>
<reference evidence="10 11" key="1">
    <citation type="submission" date="2023-05" db="EMBL/GenBank/DDBJ databases">
        <title>Streptantibioticus silvisoli sp. nov., acidotolerant actinomycetes 1 from pine litter.</title>
        <authorList>
            <person name="Swiecimska M."/>
            <person name="Golinska P."/>
            <person name="Sangal V."/>
            <person name="Wachnowicz B."/>
            <person name="Goodfellow M."/>
        </authorList>
    </citation>
    <scope>NUCLEOTIDE SEQUENCE [LARGE SCALE GENOMIC DNA]</scope>
    <source>
        <strain evidence="10 11">DSM 42109</strain>
    </source>
</reference>
<dbReference type="EMBL" id="JANCPR020000039">
    <property type="protein sequence ID" value="MDJ1136345.1"/>
    <property type="molecule type" value="Genomic_DNA"/>
</dbReference>
<evidence type="ECO:0000313" key="11">
    <source>
        <dbReference type="Proteomes" id="UP001214441"/>
    </source>
</evidence>
<feature type="transmembrane region" description="Helical" evidence="8">
    <location>
        <begin position="202"/>
        <end position="235"/>
    </location>
</feature>
<dbReference type="PANTHER" id="PTHR23513:SF11">
    <property type="entry name" value="STAPHYLOFERRIN A TRANSPORTER"/>
    <property type="match status" value="1"/>
</dbReference>
<keyword evidence="11" id="KW-1185">Reference proteome</keyword>